<reference evidence="1" key="1">
    <citation type="journal article" date="2020" name="New Phytol.">
        <title>Comparative genomics reveals dynamic genome evolution in host specialist ectomycorrhizal fungi.</title>
        <authorList>
            <person name="Lofgren L.A."/>
            <person name="Nguyen N.H."/>
            <person name="Vilgalys R."/>
            <person name="Ruytinx J."/>
            <person name="Liao H.L."/>
            <person name="Branco S."/>
            <person name="Kuo A."/>
            <person name="LaButti K."/>
            <person name="Lipzen A."/>
            <person name="Andreopoulos W."/>
            <person name="Pangilinan J."/>
            <person name="Riley R."/>
            <person name="Hundley H."/>
            <person name="Na H."/>
            <person name="Barry K."/>
            <person name="Grigoriev I.V."/>
            <person name="Stajich J.E."/>
            <person name="Kennedy P.G."/>
        </authorList>
    </citation>
    <scope>NUCLEOTIDE SEQUENCE</scope>
    <source>
        <strain evidence="1">MN1</strain>
    </source>
</reference>
<gene>
    <name evidence="1" type="ORF">BJ212DRAFT_1368103</name>
</gene>
<evidence type="ECO:0000313" key="2">
    <source>
        <dbReference type="Proteomes" id="UP000807769"/>
    </source>
</evidence>
<dbReference type="RefSeq" id="XP_041191243.1">
    <property type="nucleotide sequence ID" value="XM_041336172.1"/>
</dbReference>
<evidence type="ECO:0000313" key="1">
    <source>
        <dbReference type="EMBL" id="KAG1813369.1"/>
    </source>
</evidence>
<dbReference type="GeneID" id="64630189"/>
<accession>A0A9P7JBV9</accession>
<sequence>MRSSRPCRGIAPPGPASYNSVVRSYMLNNTIFPSLCFELQDYSRLYPGKRHISKFAHSLAPLCGEG</sequence>
<protein>
    <submittedName>
        <fullName evidence="1">Uncharacterized protein</fullName>
    </submittedName>
</protein>
<dbReference type="Proteomes" id="UP000807769">
    <property type="component" value="Unassembled WGS sequence"/>
</dbReference>
<dbReference type="EMBL" id="JABBWG010000024">
    <property type="protein sequence ID" value="KAG1813369.1"/>
    <property type="molecule type" value="Genomic_DNA"/>
</dbReference>
<keyword evidence="2" id="KW-1185">Reference proteome</keyword>
<dbReference type="AlphaFoldDB" id="A0A9P7JBV9"/>
<comment type="caution">
    <text evidence="1">The sequence shown here is derived from an EMBL/GenBank/DDBJ whole genome shotgun (WGS) entry which is preliminary data.</text>
</comment>
<proteinExistence type="predicted"/>
<organism evidence="1 2">
    <name type="scientific">Suillus subaureus</name>
    <dbReference type="NCBI Taxonomy" id="48587"/>
    <lineage>
        <taxon>Eukaryota</taxon>
        <taxon>Fungi</taxon>
        <taxon>Dikarya</taxon>
        <taxon>Basidiomycota</taxon>
        <taxon>Agaricomycotina</taxon>
        <taxon>Agaricomycetes</taxon>
        <taxon>Agaricomycetidae</taxon>
        <taxon>Boletales</taxon>
        <taxon>Suillineae</taxon>
        <taxon>Suillaceae</taxon>
        <taxon>Suillus</taxon>
    </lineage>
</organism>
<name>A0A9P7JBV9_9AGAM</name>